<feature type="region of interest" description="Disordered" evidence="1">
    <location>
        <begin position="97"/>
        <end position="116"/>
    </location>
</feature>
<reference evidence="2 3" key="1">
    <citation type="journal article" date="2020" name="ISME J.">
        <title>Uncovering the hidden diversity of litter-decomposition mechanisms in mushroom-forming fungi.</title>
        <authorList>
            <person name="Floudas D."/>
            <person name="Bentzer J."/>
            <person name="Ahren D."/>
            <person name="Johansson T."/>
            <person name="Persson P."/>
            <person name="Tunlid A."/>
        </authorList>
    </citation>
    <scope>NUCLEOTIDE SEQUENCE [LARGE SCALE GENOMIC DNA]</scope>
    <source>
        <strain evidence="2 3">CBS 291.85</strain>
    </source>
</reference>
<evidence type="ECO:0000256" key="1">
    <source>
        <dbReference type="SAM" id="MobiDB-lite"/>
    </source>
</evidence>
<keyword evidence="3" id="KW-1185">Reference proteome</keyword>
<evidence type="ECO:0000313" key="2">
    <source>
        <dbReference type="EMBL" id="KAF5331496.1"/>
    </source>
</evidence>
<gene>
    <name evidence="2" type="ORF">D9758_018261</name>
</gene>
<dbReference type="AlphaFoldDB" id="A0A8H5FC88"/>
<accession>A0A8H5FC88</accession>
<comment type="caution">
    <text evidence="2">The sequence shown here is derived from an EMBL/GenBank/DDBJ whole genome shotgun (WGS) entry which is preliminary data.</text>
</comment>
<dbReference type="EMBL" id="JAACJM010000323">
    <property type="protein sequence ID" value="KAF5331496.1"/>
    <property type="molecule type" value="Genomic_DNA"/>
</dbReference>
<dbReference type="Proteomes" id="UP000559256">
    <property type="component" value="Unassembled WGS sequence"/>
</dbReference>
<organism evidence="2 3">
    <name type="scientific">Tetrapyrgos nigripes</name>
    <dbReference type="NCBI Taxonomy" id="182062"/>
    <lineage>
        <taxon>Eukaryota</taxon>
        <taxon>Fungi</taxon>
        <taxon>Dikarya</taxon>
        <taxon>Basidiomycota</taxon>
        <taxon>Agaricomycotina</taxon>
        <taxon>Agaricomycetes</taxon>
        <taxon>Agaricomycetidae</taxon>
        <taxon>Agaricales</taxon>
        <taxon>Marasmiineae</taxon>
        <taxon>Marasmiaceae</taxon>
        <taxon>Tetrapyrgos</taxon>
    </lineage>
</organism>
<evidence type="ECO:0000313" key="3">
    <source>
        <dbReference type="Proteomes" id="UP000559256"/>
    </source>
</evidence>
<name>A0A8H5FC88_9AGAR</name>
<proteinExistence type="predicted"/>
<sequence>MAYPDQHGLQLYALYSFAKDPLSHGPVTSLRNPILSTASSLQAWFCFVTREKATKGWISGLLLPLDIKLSELDETTRERTQGDGKIVIESRSVKREGANESVRFQNPPPPCSLRTNQRNVSQTYHSTRHQNLPPISSFTVYLYIRTAQGVWADMVKDRKRKDVLYTSEKKAGRGREVIRRIGIIAGIEDTRSQALIPNVLYIGSRITE</sequence>
<protein>
    <submittedName>
        <fullName evidence="2">Uncharacterized protein</fullName>
    </submittedName>
</protein>